<dbReference type="EMBL" id="PQ072212">
    <property type="protein sequence ID" value="XDG19169.1"/>
    <property type="molecule type" value="Genomic_DNA"/>
</dbReference>
<protein>
    <recommendedName>
        <fullName evidence="2">TMhelix containing protein</fullName>
    </recommendedName>
</protein>
<organism evidence="1">
    <name type="scientific">Erwinia phage Fifi051</name>
    <dbReference type="NCBI Taxonomy" id="3238787"/>
    <lineage>
        <taxon>Viruses</taxon>
        <taxon>Duplodnaviria</taxon>
        <taxon>Heunggongvirae</taxon>
        <taxon>Uroviricota</taxon>
        <taxon>Caudoviricetes</taxon>
    </lineage>
</organism>
<name>A0AB39ACX4_9CAUD</name>
<evidence type="ECO:0008006" key="2">
    <source>
        <dbReference type="Google" id="ProtNLM"/>
    </source>
</evidence>
<accession>A0AB39ACX4</accession>
<evidence type="ECO:0000313" key="1">
    <source>
        <dbReference type="EMBL" id="XDG19169.1"/>
    </source>
</evidence>
<reference evidence="1" key="1">
    <citation type="submission" date="2024-07" db="EMBL/GenBank/DDBJ databases">
        <authorList>
            <person name="Grose E."/>
            <person name="Duffy M.E."/>
            <person name="Ewool L.M."/>
            <person name="Grose J.H."/>
        </authorList>
    </citation>
    <scope>NUCLEOTIDE SEQUENCE</scope>
</reference>
<proteinExistence type="predicted"/>
<sequence length="65" mass="7330">MSELLAIIVVAVCAFMVGSMRGNENAQHAIWDDCFNEHKFIIRDVTFECRVIPGSGGDKHVEFFK</sequence>